<keyword evidence="2" id="KW-0472">Membrane</keyword>
<dbReference type="PANTHER" id="PTHR45138:SF9">
    <property type="entry name" value="DIGUANYLATE CYCLASE DGCM-RELATED"/>
    <property type="match status" value="1"/>
</dbReference>
<dbReference type="SUPFAM" id="SSF55785">
    <property type="entry name" value="PYP-like sensor domain (PAS domain)"/>
    <property type="match status" value="1"/>
</dbReference>
<organism evidence="4 5">
    <name type="scientific">Kineococcus glutinatus</name>
    <dbReference type="NCBI Taxonomy" id="1070872"/>
    <lineage>
        <taxon>Bacteria</taxon>
        <taxon>Bacillati</taxon>
        <taxon>Actinomycetota</taxon>
        <taxon>Actinomycetes</taxon>
        <taxon>Kineosporiales</taxon>
        <taxon>Kineosporiaceae</taxon>
        <taxon>Kineococcus</taxon>
    </lineage>
</organism>
<keyword evidence="1" id="KW-0175">Coiled coil</keyword>
<dbReference type="SUPFAM" id="SSF55073">
    <property type="entry name" value="Nucleotide cyclase"/>
    <property type="match status" value="1"/>
</dbReference>
<keyword evidence="4" id="KW-0418">Kinase</keyword>
<feature type="transmembrane region" description="Helical" evidence="2">
    <location>
        <begin position="92"/>
        <end position="112"/>
    </location>
</feature>
<proteinExistence type="predicted"/>
<protein>
    <submittedName>
        <fullName evidence="4">Histidine kinase N-terminal 7TM domain-containing protein</fullName>
    </submittedName>
</protein>
<gene>
    <name evidence="4" type="ORF">GCM10023225_17720</name>
</gene>
<dbReference type="InterPro" id="IPR043128">
    <property type="entry name" value="Rev_trsase/Diguanyl_cyclase"/>
</dbReference>
<feature type="domain" description="GGDEF" evidence="3">
    <location>
        <begin position="396"/>
        <end position="533"/>
    </location>
</feature>
<dbReference type="SMART" id="SM00267">
    <property type="entry name" value="GGDEF"/>
    <property type="match status" value="1"/>
</dbReference>
<dbReference type="InterPro" id="IPR000014">
    <property type="entry name" value="PAS"/>
</dbReference>
<comment type="caution">
    <text evidence="4">The sequence shown here is derived from an EMBL/GenBank/DDBJ whole genome shotgun (WGS) entry which is preliminary data.</text>
</comment>
<feature type="transmembrane region" description="Helical" evidence="2">
    <location>
        <begin position="132"/>
        <end position="154"/>
    </location>
</feature>
<keyword evidence="4" id="KW-0808">Transferase</keyword>
<dbReference type="Proteomes" id="UP001501195">
    <property type="component" value="Unassembled WGS sequence"/>
</dbReference>
<evidence type="ECO:0000259" key="3">
    <source>
        <dbReference type="PROSITE" id="PS50887"/>
    </source>
</evidence>
<dbReference type="EMBL" id="BAABIL010000239">
    <property type="protein sequence ID" value="GAA4977531.1"/>
    <property type="molecule type" value="Genomic_DNA"/>
</dbReference>
<evidence type="ECO:0000313" key="5">
    <source>
        <dbReference type="Proteomes" id="UP001501195"/>
    </source>
</evidence>
<dbReference type="Pfam" id="PF08448">
    <property type="entry name" value="PAS_4"/>
    <property type="match status" value="1"/>
</dbReference>
<dbReference type="PROSITE" id="PS50887">
    <property type="entry name" value="GGDEF"/>
    <property type="match status" value="1"/>
</dbReference>
<dbReference type="Gene3D" id="3.30.450.20">
    <property type="entry name" value="PAS domain"/>
    <property type="match status" value="1"/>
</dbReference>
<dbReference type="InterPro" id="IPR013656">
    <property type="entry name" value="PAS_4"/>
</dbReference>
<dbReference type="Pfam" id="PF16927">
    <property type="entry name" value="HisKA_7TM"/>
    <property type="match status" value="1"/>
</dbReference>
<keyword evidence="2" id="KW-0812">Transmembrane</keyword>
<dbReference type="Pfam" id="PF00990">
    <property type="entry name" value="GGDEF"/>
    <property type="match status" value="1"/>
</dbReference>
<dbReference type="InterPro" id="IPR000160">
    <property type="entry name" value="GGDEF_dom"/>
</dbReference>
<reference evidence="5" key="1">
    <citation type="journal article" date="2019" name="Int. J. Syst. Evol. Microbiol.">
        <title>The Global Catalogue of Microorganisms (GCM) 10K type strain sequencing project: providing services to taxonomists for standard genome sequencing and annotation.</title>
        <authorList>
            <consortium name="The Broad Institute Genomics Platform"/>
            <consortium name="The Broad Institute Genome Sequencing Center for Infectious Disease"/>
            <person name="Wu L."/>
            <person name="Ma J."/>
        </authorList>
    </citation>
    <scope>NUCLEOTIDE SEQUENCE [LARGE SCALE GENOMIC DNA]</scope>
    <source>
        <strain evidence="5">JCM 18126</strain>
    </source>
</reference>
<dbReference type="InterPro" id="IPR035965">
    <property type="entry name" value="PAS-like_dom_sf"/>
</dbReference>
<sequence length="543" mass="57065">MSALASLLAAVVVRRRCGSSPAALALVVLVLGAAEWSGARALSMALADLDLQVAASALVLPGVGAVVLGLYCHARAMADRRWTWRWRRHRWLLVEPVLTVAAALSNPWHGLWRSGLRFEGDPALLASSPGPLFHLHTAYSYALLVVGFLVLLRGAARASRAHRARFLWPVVGGLFPTAGNVLGVLVAPDLNVTLTPVFFLVTVATCAWALRHSALPDVLPVALQQVVAAIGDAVAVVDRRQRLVEVNPAAEALLRRLVPDAPQRFVGASLRALGDPLGERPSTCAREERAVAVGRLGLHLDLRTAPLSDDRGACIGWVLVARDVTEALRQREELERQRAEAVAAGEALREQLDLVERLRAELADQAVRDPLTGLANRRRLTGHLADEVPAALAAGLPVSLVMVDVDRFKAVNDTHGHATGDAVLVAVAAVLAEGTGPGELAARFGGEEFVVVLPGVPVREALARAERWRRRCAEVAVEGAGGVLVRATASFGVSGLLGGAHGPNAAGLLLAAADGALYAAKAGGRDRVVSSGVQQAPPLPAPC</sequence>
<feature type="transmembrane region" description="Helical" evidence="2">
    <location>
        <begin position="166"/>
        <end position="187"/>
    </location>
</feature>
<feature type="coiled-coil region" evidence="1">
    <location>
        <begin position="324"/>
        <end position="365"/>
    </location>
</feature>
<dbReference type="NCBIfam" id="TIGR00254">
    <property type="entry name" value="GGDEF"/>
    <property type="match status" value="1"/>
</dbReference>
<dbReference type="InterPro" id="IPR050469">
    <property type="entry name" value="Diguanylate_Cyclase"/>
</dbReference>
<evidence type="ECO:0000256" key="2">
    <source>
        <dbReference type="SAM" id="Phobius"/>
    </source>
</evidence>
<evidence type="ECO:0000313" key="4">
    <source>
        <dbReference type="EMBL" id="GAA4977531.1"/>
    </source>
</evidence>
<dbReference type="CDD" id="cd01949">
    <property type="entry name" value="GGDEF"/>
    <property type="match status" value="1"/>
</dbReference>
<keyword evidence="2" id="KW-1133">Transmembrane helix</keyword>
<dbReference type="Gene3D" id="3.30.70.270">
    <property type="match status" value="1"/>
</dbReference>
<dbReference type="PANTHER" id="PTHR45138">
    <property type="entry name" value="REGULATORY COMPONENTS OF SENSORY TRANSDUCTION SYSTEM"/>
    <property type="match status" value="1"/>
</dbReference>
<evidence type="ECO:0000256" key="1">
    <source>
        <dbReference type="SAM" id="Coils"/>
    </source>
</evidence>
<dbReference type="InterPro" id="IPR031621">
    <property type="entry name" value="HisKA_7TM"/>
</dbReference>
<name>A0ABP9HSX5_9ACTN</name>
<keyword evidence="5" id="KW-1185">Reference proteome</keyword>
<feature type="transmembrane region" description="Helical" evidence="2">
    <location>
        <begin position="49"/>
        <end position="71"/>
    </location>
</feature>
<dbReference type="GO" id="GO:0016301">
    <property type="term" value="F:kinase activity"/>
    <property type="evidence" value="ECO:0007669"/>
    <property type="project" value="UniProtKB-KW"/>
</dbReference>
<accession>A0ABP9HSX5</accession>
<dbReference type="CDD" id="cd00130">
    <property type="entry name" value="PAS"/>
    <property type="match status" value="1"/>
</dbReference>
<dbReference type="InterPro" id="IPR029787">
    <property type="entry name" value="Nucleotide_cyclase"/>
</dbReference>